<comment type="caution">
    <text evidence="1">The sequence shown here is derived from an EMBL/GenBank/DDBJ whole genome shotgun (WGS) entry which is preliminary data.</text>
</comment>
<dbReference type="Gene3D" id="3.90.25.10">
    <property type="entry name" value="UDP-galactose 4-epimerase, domain 1"/>
    <property type="match status" value="1"/>
</dbReference>
<feature type="non-terminal residue" evidence="1">
    <location>
        <position position="143"/>
    </location>
</feature>
<dbReference type="InterPro" id="IPR036291">
    <property type="entry name" value="NAD(P)-bd_dom_sf"/>
</dbReference>
<gene>
    <name evidence="1" type="ORF">AAF712_016889</name>
</gene>
<dbReference type="Proteomes" id="UP001437256">
    <property type="component" value="Unassembled WGS sequence"/>
</dbReference>
<sequence length="143" mass="16178">MANLFQKQFHGSGKVKAVWTSLERVENFVARIISDPRTLNQTVQTWDGEVTLDEVYALASKLTGENFDDYHRLLLEEVESQCGKDLWTSAGPEYSWSIRFRGENTVENAVGAGALDARTLYPDYTPLSLEEIAREFYSKHGAL</sequence>
<organism evidence="1 2">
    <name type="scientific">Marasmius tenuissimus</name>
    <dbReference type="NCBI Taxonomy" id="585030"/>
    <lineage>
        <taxon>Eukaryota</taxon>
        <taxon>Fungi</taxon>
        <taxon>Dikarya</taxon>
        <taxon>Basidiomycota</taxon>
        <taxon>Agaricomycotina</taxon>
        <taxon>Agaricomycetes</taxon>
        <taxon>Agaricomycetidae</taxon>
        <taxon>Agaricales</taxon>
        <taxon>Marasmiineae</taxon>
        <taxon>Marasmiaceae</taxon>
        <taxon>Marasmius</taxon>
    </lineage>
</organism>
<proteinExistence type="predicted"/>
<protein>
    <submittedName>
        <fullName evidence="1">Uncharacterized protein</fullName>
    </submittedName>
</protein>
<accession>A0ABR2Z4V4</accession>
<dbReference type="SUPFAM" id="SSF51735">
    <property type="entry name" value="NAD(P)-binding Rossmann-fold domains"/>
    <property type="match status" value="1"/>
</dbReference>
<evidence type="ECO:0000313" key="1">
    <source>
        <dbReference type="EMBL" id="KAL0056507.1"/>
    </source>
</evidence>
<evidence type="ECO:0000313" key="2">
    <source>
        <dbReference type="Proteomes" id="UP001437256"/>
    </source>
</evidence>
<keyword evidence="2" id="KW-1185">Reference proteome</keyword>
<dbReference type="Gene3D" id="3.40.50.720">
    <property type="entry name" value="NAD(P)-binding Rossmann-like Domain"/>
    <property type="match status" value="1"/>
</dbReference>
<dbReference type="EMBL" id="JBBXMP010001658">
    <property type="protein sequence ID" value="KAL0056507.1"/>
    <property type="molecule type" value="Genomic_DNA"/>
</dbReference>
<reference evidence="1 2" key="1">
    <citation type="submission" date="2024-05" db="EMBL/GenBank/DDBJ databases">
        <title>A draft genome resource for the thread blight pathogen Marasmius tenuissimus strain MS-2.</title>
        <authorList>
            <person name="Yulfo-Soto G.E."/>
            <person name="Baruah I.K."/>
            <person name="Amoako-Attah I."/>
            <person name="Bukari Y."/>
            <person name="Meinhardt L.W."/>
            <person name="Bailey B.A."/>
            <person name="Cohen S.P."/>
        </authorList>
    </citation>
    <scope>NUCLEOTIDE SEQUENCE [LARGE SCALE GENOMIC DNA]</scope>
    <source>
        <strain evidence="1 2">MS-2</strain>
    </source>
</reference>
<name>A0ABR2Z4V4_9AGAR</name>